<keyword evidence="8" id="KW-1185">Reference proteome</keyword>
<keyword evidence="2 4" id="KW-0472">Membrane</keyword>
<dbReference type="EC" id="3.6.1.1" evidence="7"/>
<dbReference type="Gene3D" id="3.30.1330.60">
    <property type="entry name" value="OmpA-like domain"/>
    <property type="match status" value="1"/>
</dbReference>
<feature type="region of interest" description="Disordered" evidence="5">
    <location>
        <begin position="440"/>
        <end position="465"/>
    </location>
</feature>
<evidence type="ECO:0000256" key="4">
    <source>
        <dbReference type="PROSITE-ProRule" id="PRU00473"/>
    </source>
</evidence>
<dbReference type="InterPro" id="IPR006665">
    <property type="entry name" value="OmpA-like"/>
</dbReference>
<dbReference type="GO" id="GO:0004427">
    <property type="term" value="F:inorganic diphosphate phosphatase activity"/>
    <property type="evidence" value="ECO:0007669"/>
    <property type="project" value="UniProtKB-EC"/>
</dbReference>
<evidence type="ECO:0000259" key="6">
    <source>
        <dbReference type="PROSITE" id="PS51123"/>
    </source>
</evidence>
<dbReference type="STRING" id="1166018.FAES_0596"/>
<dbReference type="PANTHER" id="PTHR30329">
    <property type="entry name" value="STATOR ELEMENT OF FLAGELLAR MOTOR COMPLEX"/>
    <property type="match status" value="1"/>
</dbReference>
<dbReference type="HOGENOM" id="CLU_047813_0_0_10"/>
<dbReference type="EMBL" id="HE796683">
    <property type="protein sequence ID" value="CCG98607.1"/>
    <property type="molecule type" value="Genomic_DNA"/>
</dbReference>
<dbReference type="Pfam" id="PF06078">
    <property type="entry name" value="DUF937"/>
    <property type="match status" value="1"/>
</dbReference>
<evidence type="ECO:0000256" key="3">
    <source>
        <dbReference type="ARBA" id="ARBA00023237"/>
    </source>
</evidence>
<dbReference type="KEGG" id="fae:FAES_0596"/>
<evidence type="ECO:0000313" key="7">
    <source>
        <dbReference type="EMBL" id="CCG98607.1"/>
    </source>
</evidence>
<dbReference type="PANTHER" id="PTHR30329:SF21">
    <property type="entry name" value="LIPOPROTEIN YIAD-RELATED"/>
    <property type="match status" value="1"/>
</dbReference>
<sequence length="465" mass="47227">MAVNLIDMAKSYLTDAVISRISNSLGESPEGTQKAVVGALPLFLSSLISRSSTPEGAGFLSRLLQQAMPSATTSATVDANDPDTLMQRGSGLVDSLFGPSSNLVSGVLSQYAGVKTSSASSLLGLAGSLITGALGRQVASPNGGFDVSRIMGLLGDQKDSIAAAMPSGLSALLGNVPGLGSLTSGLAGATGAVGSTLAGAGAAAASAFGNKPSSTPVSTPAYADDDNRAGGFNFWPWVLAALAAGLIYYFVRGCGDKPTDATTTTTSTVNDTTSAAVQDATATVDTAQAAMEAMADTASSAIANAASNAAAALGAFGAKKLPDGVELNIPANGIESKLIAFIEDASKPVDKTTWFNFDRLLYETASAKLKPESREQLQNIAAILKAYPAVNLKIGGYTDNTGNAAANKKLSQDRAESAMKELVNLGVAASRLEAEGYGSEYPVASNATEEGRAQNRRTSCRVTKK</sequence>
<dbReference type="InterPro" id="IPR006664">
    <property type="entry name" value="OMP_bac"/>
</dbReference>
<dbReference type="Pfam" id="PF00691">
    <property type="entry name" value="OmpA"/>
    <property type="match status" value="1"/>
</dbReference>
<gene>
    <name evidence="7" type="primary">hppA</name>
    <name evidence="7" type="ORF">FAES_0596</name>
</gene>
<dbReference type="InterPro" id="IPR050330">
    <property type="entry name" value="Bact_OuterMem_StrucFunc"/>
</dbReference>
<dbReference type="PROSITE" id="PS01068">
    <property type="entry name" value="OMPA_1"/>
    <property type="match status" value="1"/>
</dbReference>
<protein>
    <submittedName>
        <fullName evidence="7">OmpA/MotB domain protein</fullName>
        <ecNumber evidence="7">3.6.1.1</ecNumber>
    </submittedName>
</protein>
<dbReference type="PATRIC" id="fig|1166018.3.peg.605"/>
<feature type="compositionally biased region" description="Basic residues" evidence="5">
    <location>
        <begin position="454"/>
        <end position="465"/>
    </location>
</feature>
<evidence type="ECO:0000313" key="8">
    <source>
        <dbReference type="Proteomes" id="UP000011058"/>
    </source>
</evidence>
<dbReference type="SUPFAM" id="SSF103088">
    <property type="entry name" value="OmpA-like"/>
    <property type="match status" value="1"/>
</dbReference>
<reference evidence="7 8" key="1">
    <citation type="journal article" date="2012" name="J. Bacteriol.">
        <title>Genome Sequence of Fibrella aestuarina BUZ 2T, a Filamentous Marine Bacterium.</title>
        <authorList>
            <person name="Filippini M."/>
            <person name="Qi W."/>
            <person name="Blom J."/>
            <person name="Goesmann A."/>
            <person name="Smits T.H."/>
            <person name="Bagheri H.C."/>
        </authorList>
    </citation>
    <scope>NUCLEOTIDE SEQUENCE [LARGE SCALE GENOMIC DNA]</scope>
    <source>
        <strain evidence="8">BUZ 2T</strain>
    </source>
</reference>
<proteinExistence type="predicted"/>
<comment type="subcellular location">
    <subcellularLocation>
        <location evidence="1">Cell outer membrane</location>
    </subcellularLocation>
</comment>
<dbReference type="InterPro" id="IPR009282">
    <property type="entry name" value="DUF937"/>
</dbReference>
<evidence type="ECO:0000256" key="1">
    <source>
        <dbReference type="ARBA" id="ARBA00004442"/>
    </source>
</evidence>
<dbReference type="eggNOG" id="COG5403">
    <property type="taxonomic scope" value="Bacteria"/>
</dbReference>
<dbReference type="InterPro" id="IPR006690">
    <property type="entry name" value="OMPA-like_CS"/>
</dbReference>
<dbReference type="CDD" id="cd07185">
    <property type="entry name" value="OmpA_C-like"/>
    <property type="match status" value="1"/>
</dbReference>
<dbReference type="Proteomes" id="UP000011058">
    <property type="component" value="Chromosome"/>
</dbReference>
<accession>I0K3A4</accession>
<keyword evidence="3" id="KW-0998">Cell outer membrane</keyword>
<evidence type="ECO:0000256" key="5">
    <source>
        <dbReference type="SAM" id="MobiDB-lite"/>
    </source>
</evidence>
<dbReference type="RefSeq" id="WP_015329707.1">
    <property type="nucleotide sequence ID" value="NC_020054.1"/>
</dbReference>
<dbReference type="PROSITE" id="PS51123">
    <property type="entry name" value="OMPA_2"/>
    <property type="match status" value="1"/>
</dbReference>
<organism evidence="7 8">
    <name type="scientific">Fibrella aestuarina BUZ 2</name>
    <dbReference type="NCBI Taxonomy" id="1166018"/>
    <lineage>
        <taxon>Bacteria</taxon>
        <taxon>Pseudomonadati</taxon>
        <taxon>Bacteroidota</taxon>
        <taxon>Cytophagia</taxon>
        <taxon>Cytophagales</taxon>
        <taxon>Spirosomataceae</taxon>
        <taxon>Fibrella</taxon>
    </lineage>
</organism>
<dbReference type="InterPro" id="IPR036737">
    <property type="entry name" value="OmpA-like_sf"/>
</dbReference>
<dbReference type="OrthoDB" id="9782229at2"/>
<dbReference type="eggNOG" id="COG2885">
    <property type="taxonomic scope" value="Bacteria"/>
</dbReference>
<evidence type="ECO:0000256" key="2">
    <source>
        <dbReference type="ARBA" id="ARBA00023136"/>
    </source>
</evidence>
<dbReference type="AlphaFoldDB" id="I0K3A4"/>
<keyword evidence="7" id="KW-0378">Hydrolase</keyword>
<name>I0K3A4_9BACT</name>
<dbReference type="PRINTS" id="PR01021">
    <property type="entry name" value="OMPADOMAIN"/>
</dbReference>
<feature type="domain" description="OmpA-like" evidence="6">
    <location>
        <begin position="349"/>
        <end position="465"/>
    </location>
</feature>
<dbReference type="GO" id="GO:0009279">
    <property type="term" value="C:cell outer membrane"/>
    <property type="evidence" value="ECO:0007669"/>
    <property type="project" value="UniProtKB-SubCell"/>
</dbReference>